<evidence type="ECO:0000256" key="1">
    <source>
        <dbReference type="SAM" id="Phobius"/>
    </source>
</evidence>
<feature type="transmembrane region" description="Helical" evidence="1">
    <location>
        <begin position="182"/>
        <end position="201"/>
    </location>
</feature>
<name>A0AAQ2HGF7_9MICO</name>
<keyword evidence="2" id="KW-0482">Metalloprotease</keyword>
<comment type="caution">
    <text evidence="2">The sequence shown here is derived from an EMBL/GenBank/DDBJ whole genome shotgun (WGS) entry which is preliminary data.</text>
</comment>
<dbReference type="Pfam" id="PF13367">
    <property type="entry name" value="PrsW-protease"/>
    <property type="match status" value="1"/>
</dbReference>
<dbReference type="GO" id="GO:0008237">
    <property type="term" value="F:metallopeptidase activity"/>
    <property type="evidence" value="ECO:0007669"/>
    <property type="project" value="UniProtKB-KW"/>
</dbReference>
<feature type="transmembrane region" description="Helical" evidence="1">
    <location>
        <begin position="103"/>
        <end position="128"/>
    </location>
</feature>
<keyword evidence="1" id="KW-1133">Transmembrane helix</keyword>
<feature type="transmembrane region" description="Helical" evidence="1">
    <location>
        <begin position="253"/>
        <end position="274"/>
    </location>
</feature>
<protein>
    <submittedName>
        <fullName evidence="2">PrsW family intramembrane metalloprotease</fullName>
    </submittedName>
</protein>
<keyword evidence="2" id="KW-0645">Protease</keyword>
<dbReference type="PANTHER" id="PTHR36844:SF1">
    <property type="entry name" value="PROTEASE PRSW"/>
    <property type="match status" value="1"/>
</dbReference>
<dbReference type="Proteomes" id="UP000297403">
    <property type="component" value="Unassembled WGS sequence"/>
</dbReference>
<feature type="transmembrane region" description="Helical" evidence="1">
    <location>
        <begin position="68"/>
        <end position="91"/>
    </location>
</feature>
<feature type="transmembrane region" description="Helical" evidence="1">
    <location>
        <begin position="39"/>
        <end position="62"/>
    </location>
</feature>
<keyword evidence="2" id="KW-0378">Hydrolase</keyword>
<dbReference type="InterPro" id="IPR026898">
    <property type="entry name" value="PrsW"/>
</dbReference>
<keyword evidence="1" id="KW-0472">Membrane</keyword>
<reference evidence="2 3" key="1">
    <citation type="submission" date="2019-03" db="EMBL/GenBank/DDBJ databases">
        <title>Genomics of glacier-inhabiting Cryobacterium strains.</title>
        <authorList>
            <person name="Liu Q."/>
            <person name="Xin Y.-H."/>
        </authorList>
    </citation>
    <scope>NUCLEOTIDE SEQUENCE [LARGE SCALE GENOMIC DNA]</scope>
    <source>
        <strain evidence="3">TMT1-22</strain>
    </source>
</reference>
<feature type="transmembrane region" description="Helical" evidence="1">
    <location>
        <begin position="280"/>
        <end position="301"/>
    </location>
</feature>
<keyword evidence="1" id="KW-0812">Transmembrane</keyword>
<organism evidence="2 3">
    <name type="scientific">Cryobacterium shii</name>
    <dbReference type="NCBI Taxonomy" id="1259235"/>
    <lineage>
        <taxon>Bacteria</taxon>
        <taxon>Bacillati</taxon>
        <taxon>Actinomycetota</taxon>
        <taxon>Actinomycetes</taxon>
        <taxon>Micrococcales</taxon>
        <taxon>Microbacteriaceae</taxon>
        <taxon>Cryobacterium</taxon>
    </lineage>
</organism>
<gene>
    <name evidence="2" type="ORF">E3O49_04260</name>
</gene>
<sequence>MTFESPESRPAAAAPGVQPAAQPVQPVWSAPVRRTSGGLIALTSVGLVVGGTAVLLVLVYLATFLGPGALLICLILALIPLTAILLAVRWIDRWEPEPRPTLWFALLWGAGVSVASALIFDLGVQIALNLSGASRSASGSGADFTAAVIQAPIVEETAKGFGILLIFWVLRRRFDGPVDGIVFAATVAAGFAFSENIQYFGLAMMDGGAANLGFTFLVRGVLSPFAHVMFTACTGIAIGLAARRRGAAAAGTILLGLLGAILLHMLWNGAFYLVDSASLVTYYLLVQVPLFLAAVVVVILLRRQEKRITERRLSEYAAVGWFSAAEVSMLATPEGRRQARTWASRQPRARKRAMQSFIRDATRLAFARQRMLNGTAGHVDRADEAELLGLIQADRAGVIA</sequence>
<keyword evidence="3" id="KW-1185">Reference proteome</keyword>
<feature type="transmembrane region" description="Helical" evidence="1">
    <location>
        <begin position="221"/>
        <end position="241"/>
    </location>
</feature>
<feature type="transmembrane region" description="Helical" evidence="1">
    <location>
        <begin position="148"/>
        <end position="170"/>
    </location>
</feature>
<dbReference type="EMBL" id="SOFY01000014">
    <property type="protein sequence ID" value="TFC51285.1"/>
    <property type="molecule type" value="Genomic_DNA"/>
</dbReference>
<evidence type="ECO:0000313" key="2">
    <source>
        <dbReference type="EMBL" id="TFC51285.1"/>
    </source>
</evidence>
<dbReference type="RefSeq" id="WP_134366413.1">
    <property type="nucleotide sequence ID" value="NZ_SOFY01000014.1"/>
</dbReference>
<dbReference type="AlphaFoldDB" id="A0AAQ2HGF7"/>
<proteinExistence type="predicted"/>
<dbReference type="PANTHER" id="PTHR36844">
    <property type="entry name" value="PROTEASE PRSW"/>
    <property type="match status" value="1"/>
</dbReference>
<evidence type="ECO:0000313" key="3">
    <source>
        <dbReference type="Proteomes" id="UP000297403"/>
    </source>
</evidence>
<accession>A0AAQ2HGF7</accession>